<dbReference type="AlphaFoldDB" id="A0A5S5CRF6"/>
<organism evidence="4 5">
    <name type="scientific">Blastococcus xanthinilyticus</name>
    <dbReference type="NCBI Taxonomy" id="1564164"/>
    <lineage>
        <taxon>Bacteria</taxon>
        <taxon>Bacillati</taxon>
        <taxon>Actinomycetota</taxon>
        <taxon>Actinomycetes</taxon>
        <taxon>Geodermatophilales</taxon>
        <taxon>Geodermatophilaceae</taxon>
        <taxon>Blastococcus</taxon>
    </lineage>
</organism>
<keyword evidence="2" id="KW-0812">Transmembrane</keyword>
<evidence type="ECO:0000313" key="5">
    <source>
        <dbReference type="Proteomes" id="UP000322499"/>
    </source>
</evidence>
<dbReference type="EMBL" id="VNHW01000016">
    <property type="protein sequence ID" value="TYP83676.1"/>
    <property type="molecule type" value="Genomic_DNA"/>
</dbReference>
<protein>
    <submittedName>
        <fullName evidence="4">LytR cell envelope-related transcriptional attenuator</fullName>
    </submittedName>
</protein>
<keyword evidence="2" id="KW-1133">Transmembrane helix</keyword>
<feature type="transmembrane region" description="Helical" evidence="2">
    <location>
        <begin position="69"/>
        <end position="89"/>
    </location>
</feature>
<dbReference type="InterPro" id="IPR027381">
    <property type="entry name" value="LytR/CpsA/Psr_C"/>
</dbReference>
<name>A0A5S5CRF6_9ACTN</name>
<evidence type="ECO:0000256" key="2">
    <source>
        <dbReference type="SAM" id="Phobius"/>
    </source>
</evidence>
<dbReference type="Proteomes" id="UP000322499">
    <property type="component" value="Unassembled WGS sequence"/>
</dbReference>
<keyword evidence="2" id="KW-0472">Membrane</keyword>
<dbReference type="Pfam" id="PF13399">
    <property type="entry name" value="LytR_C"/>
    <property type="match status" value="1"/>
</dbReference>
<comment type="caution">
    <text evidence="4">The sequence shown here is derived from an EMBL/GenBank/DDBJ whole genome shotgun (WGS) entry which is preliminary data.</text>
</comment>
<sequence>MTGATGPRASGEPGPVAVVAGGLSYERPVPGRRPGPSAVRVSTRTGAPLPGRVGSAPVRRDRWPGRRPVLPSLLLLVLAIAAVAVWWHVFAAERAAERDAACAATATAPVDLDPTSVAVRVFNATETVGLARRVSAELGARGFDVQETADDPLDRVVEGVGEIRHGAWGRGVAAFVAAHVPGVTTYEDTRADARVDVVLGPGFTELATPDEAAATLSAAGAAAACASGAAAGSS</sequence>
<evidence type="ECO:0000256" key="1">
    <source>
        <dbReference type="SAM" id="MobiDB-lite"/>
    </source>
</evidence>
<reference evidence="4 5" key="1">
    <citation type="submission" date="2019-07" db="EMBL/GenBank/DDBJ databases">
        <title>Genomic Encyclopedia of Archaeal and Bacterial Type Strains, Phase II (KMG-II): from individual species to whole genera.</title>
        <authorList>
            <person name="Goeker M."/>
        </authorList>
    </citation>
    <scope>NUCLEOTIDE SEQUENCE [LARGE SCALE GENOMIC DNA]</scope>
    <source>
        <strain evidence="4 5">DSM 46842</strain>
    </source>
</reference>
<feature type="domain" description="LytR/CpsA/Psr regulator C-terminal" evidence="3">
    <location>
        <begin position="116"/>
        <end position="203"/>
    </location>
</feature>
<feature type="compositionally biased region" description="Low complexity" evidence="1">
    <location>
        <begin position="13"/>
        <end position="22"/>
    </location>
</feature>
<accession>A0A5S5CRF6</accession>
<proteinExistence type="predicted"/>
<feature type="region of interest" description="Disordered" evidence="1">
    <location>
        <begin position="1"/>
        <end position="59"/>
    </location>
</feature>
<dbReference type="Gene3D" id="3.30.70.2390">
    <property type="match status" value="1"/>
</dbReference>
<evidence type="ECO:0000313" key="4">
    <source>
        <dbReference type="EMBL" id="TYP83676.1"/>
    </source>
</evidence>
<evidence type="ECO:0000259" key="3">
    <source>
        <dbReference type="Pfam" id="PF13399"/>
    </source>
</evidence>
<dbReference type="RefSeq" id="WP_243737818.1">
    <property type="nucleotide sequence ID" value="NZ_VNHW01000016.1"/>
</dbReference>
<keyword evidence="5" id="KW-1185">Reference proteome</keyword>
<gene>
    <name evidence="4" type="ORF">BD833_11634</name>
</gene>